<dbReference type="PANTHER" id="PTHR43364:SF6">
    <property type="entry name" value="OXIDOREDUCTASE-RELATED"/>
    <property type="match status" value="1"/>
</dbReference>
<dbReference type="InterPro" id="IPR020471">
    <property type="entry name" value="AKR"/>
</dbReference>
<dbReference type="EMBL" id="LT629710">
    <property type="protein sequence ID" value="SDO54104.1"/>
    <property type="molecule type" value="Genomic_DNA"/>
</dbReference>
<dbReference type="InterPro" id="IPR036812">
    <property type="entry name" value="NAD(P)_OxRdtase_dom_sf"/>
</dbReference>
<reference evidence="3 4" key="1">
    <citation type="submission" date="2016-10" db="EMBL/GenBank/DDBJ databases">
        <authorList>
            <person name="de Groot N.N."/>
        </authorList>
    </citation>
    <scope>NUCLEOTIDE SEQUENCE [LARGE SCALE GENOMIC DNA]</scope>
    <source>
        <strain evidence="4">P4-7,KCTC 19426,CECT 7604</strain>
    </source>
</reference>
<dbReference type="STRING" id="1090615.SAMN04515671_1269"/>
<gene>
    <name evidence="3" type="ORF">SAMN04515671_1269</name>
</gene>
<evidence type="ECO:0000259" key="2">
    <source>
        <dbReference type="Pfam" id="PF00248"/>
    </source>
</evidence>
<dbReference type="CDD" id="cd19081">
    <property type="entry name" value="AKR_AKR9C1"/>
    <property type="match status" value="1"/>
</dbReference>
<proteinExistence type="predicted"/>
<dbReference type="InterPro" id="IPR023210">
    <property type="entry name" value="NADP_OxRdtase_dom"/>
</dbReference>
<dbReference type="SUPFAM" id="SSF51430">
    <property type="entry name" value="NAD(P)-linked oxidoreductase"/>
    <property type="match status" value="1"/>
</dbReference>
<dbReference type="PANTHER" id="PTHR43364">
    <property type="entry name" value="NADH-SPECIFIC METHYLGLYOXAL REDUCTASE-RELATED"/>
    <property type="match status" value="1"/>
</dbReference>
<keyword evidence="1" id="KW-0560">Oxidoreductase</keyword>
<evidence type="ECO:0000313" key="3">
    <source>
        <dbReference type="EMBL" id="SDO54104.1"/>
    </source>
</evidence>
<dbReference type="FunFam" id="3.20.20.100:FF:000004">
    <property type="entry name" value="Oxidoreductase, aldo/keto reductase"/>
    <property type="match status" value="1"/>
</dbReference>
<keyword evidence="4" id="KW-1185">Reference proteome</keyword>
<dbReference type="Pfam" id="PF00248">
    <property type="entry name" value="Aldo_ket_red"/>
    <property type="match status" value="1"/>
</dbReference>
<dbReference type="GO" id="GO:0016491">
    <property type="term" value="F:oxidoreductase activity"/>
    <property type="evidence" value="ECO:0007669"/>
    <property type="project" value="UniProtKB-KW"/>
</dbReference>
<dbReference type="RefSeq" id="WP_090475172.1">
    <property type="nucleotide sequence ID" value="NZ_LT629710.1"/>
</dbReference>
<dbReference type="PRINTS" id="PR00069">
    <property type="entry name" value="ALDKETRDTASE"/>
</dbReference>
<evidence type="ECO:0000256" key="1">
    <source>
        <dbReference type="ARBA" id="ARBA00023002"/>
    </source>
</evidence>
<dbReference type="OrthoDB" id="9768793at2"/>
<accession>A0A1H0KDR9</accession>
<sequence length="317" mass="33489">MTQATVTRTIPGTDLSVFPLSLGGNVFGWTADEDSSFEILDAYVAGGGNFIDTADVYSLWAPGNSGGESETIIGKWLAARGHRADVVIATKVSSHPDAKGLSRESIRKGVEASLRRLGTDYIDLYYAHRDDESVEIAETIGAFAELVAEGKVRALAASNFTAERLTESLRVADELSAPRYVAVQPHYNLVHRDEFEGALQEVVDRENLVTVPYSALASGFLTGKYRTGAADGRSPRGEGAARYLDGRGRKVLAALDQIAAERGAAVTSVALAWLAAQPTVIAPIASASKLAQVESLIASAHLNLSTAQLDALTAASA</sequence>
<dbReference type="Gene3D" id="3.20.20.100">
    <property type="entry name" value="NADP-dependent oxidoreductase domain"/>
    <property type="match status" value="1"/>
</dbReference>
<name>A0A1H0KDR9_9ACTN</name>
<organism evidence="3 4">
    <name type="scientific">Nakamurella panacisegetis</name>
    <dbReference type="NCBI Taxonomy" id="1090615"/>
    <lineage>
        <taxon>Bacteria</taxon>
        <taxon>Bacillati</taxon>
        <taxon>Actinomycetota</taxon>
        <taxon>Actinomycetes</taxon>
        <taxon>Nakamurellales</taxon>
        <taxon>Nakamurellaceae</taxon>
        <taxon>Nakamurella</taxon>
    </lineage>
</organism>
<dbReference type="AlphaFoldDB" id="A0A1H0KDR9"/>
<evidence type="ECO:0000313" key="4">
    <source>
        <dbReference type="Proteomes" id="UP000198741"/>
    </source>
</evidence>
<feature type="domain" description="NADP-dependent oxidoreductase" evidence="2">
    <location>
        <begin position="20"/>
        <end position="315"/>
    </location>
</feature>
<dbReference type="InterPro" id="IPR050523">
    <property type="entry name" value="AKR_Detox_Biosynth"/>
</dbReference>
<dbReference type="Proteomes" id="UP000198741">
    <property type="component" value="Chromosome I"/>
</dbReference>
<protein>
    <submittedName>
        <fullName evidence="3">Predicted oxidoreductase</fullName>
    </submittedName>
</protein>
<dbReference type="GO" id="GO:0005829">
    <property type="term" value="C:cytosol"/>
    <property type="evidence" value="ECO:0007669"/>
    <property type="project" value="TreeGrafter"/>
</dbReference>